<gene>
    <name evidence="2" type="ORF">FHU39_001416</name>
</gene>
<protein>
    <submittedName>
        <fullName evidence="2">Uncharacterized protein YajQ (UPF0234 family)</fullName>
    </submittedName>
</protein>
<feature type="region of interest" description="Disordered" evidence="1">
    <location>
        <begin position="58"/>
        <end position="81"/>
    </location>
</feature>
<sequence>MDDDSIHEHINELIATEHELRTKLGKGEISAPEEHAQLRETEVQLDRLWDLLRQRQARREFDQDPSDATERTADVVENYRE</sequence>
<evidence type="ECO:0000313" key="2">
    <source>
        <dbReference type="EMBL" id="MBB2891432.1"/>
    </source>
</evidence>
<name>A0A839N9X6_9MICO</name>
<comment type="caution">
    <text evidence="2">The sequence shown here is derived from an EMBL/GenBank/DDBJ whole genome shotgun (WGS) entry which is preliminary data.</text>
</comment>
<accession>A0A839N9X6</accession>
<dbReference type="Proteomes" id="UP000559182">
    <property type="component" value="Unassembled WGS sequence"/>
</dbReference>
<dbReference type="AlphaFoldDB" id="A0A839N9X6"/>
<keyword evidence="3" id="KW-1185">Reference proteome</keyword>
<evidence type="ECO:0000256" key="1">
    <source>
        <dbReference type="SAM" id="MobiDB-lite"/>
    </source>
</evidence>
<dbReference type="EMBL" id="JACHVQ010000001">
    <property type="protein sequence ID" value="MBB2891432.1"/>
    <property type="molecule type" value="Genomic_DNA"/>
</dbReference>
<reference evidence="2 3" key="1">
    <citation type="submission" date="2020-08" db="EMBL/GenBank/DDBJ databases">
        <title>Sequencing the genomes of 1000 actinobacteria strains.</title>
        <authorList>
            <person name="Klenk H.-P."/>
        </authorList>
    </citation>
    <scope>NUCLEOTIDE SEQUENCE [LARGE SCALE GENOMIC DNA]</scope>
    <source>
        <strain evidence="2 3">DSM 105369</strain>
    </source>
</reference>
<organism evidence="2 3">
    <name type="scientific">Flexivirga oryzae</name>
    <dbReference type="NCBI Taxonomy" id="1794944"/>
    <lineage>
        <taxon>Bacteria</taxon>
        <taxon>Bacillati</taxon>
        <taxon>Actinomycetota</taxon>
        <taxon>Actinomycetes</taxon>
        <taxon>Micrococcales</taxon>
        <taxon>Dermacoccaceae</taxon>
        <taxon>Flexivirga</taxon>
    </lineage>
</organism>
<evidence type="ECO:0000313" key="3">
    <source>
        <dbReference type="Proteomes" id="UP000559182"/>
    </source>
</evidence>
<dbReference type="RefSeq" id="WP_183319701.1">
    <property type="nucleotide sequence ID" value="NZ_JACHVQ010000001.1"/>
</dbReference>
<dbReference type="Pfam" id="PF10944">
    <property type="entry name" value="DUF2630"/>
    <property type="match status" value="1"/>
</dbReference>
<dbReference type="InterPro" id="IPR020311">
    <property type="entry name" value="Uncharacterised_Rv0898c"/>
</dbReference>
<proteinExistence type="predicted"/>